<dbReference type="AlphaFoldDB" id="A0A382N4A9"/>
<dbReference type="SUPFAM" id="SSF56176">
    <property type="entry name" value="FAD-binding/transporter-associated domain-like"/>
    <property type="match status" value="1"/>
</dbReference>
<dbReference type="PANTHER" id="PTHR21071">
    <property type="entry name" value="UDP-N-ACETYLENOLPYRUVOYLGLUCOSAMINE REDUCTASE"/>
    <property type="match status" value="1"/>
</dbReference>
<feature type="domain" description="FAD-binding PCMH-type" evidence="1">
    <location>
        <begin position="19"/>
        <end position="187"/>
    </location>
</feature>
<dbReference type="InterPro" id="IPR036318">
    <property type="entry name" value="FAD-bd_PCMH-like_sf"/>
</dbReference>
<proteinExistence type="inferred from homology"/>
<dbReference type="HAMAP" id="MF_00037">
    <property type="entry name" value="MurB"/>
    <property type="match status" value="1"/>
</dbReference>
<dbReference type="PROSITE" id="PS51387">
    <property type="entry name" value="FAD_PCMH"/>
    <property type="match status" value="1"/>
</dbReference>
<dbReference type="GO" id="GO:0009252">
    <property type="term" value="P:peptidoglycan biosynthetic process"/>
    <property type="evidence" value="ECO:0007669"/>
    <property type="project" value="UniProtKB-UniPathway"/>
</dbReference>
<dbReference type="EMBL" id="UINC01097019">
    <property type="protein sequence ID" value="SVC54381.1"/>
    <property type="molecule type" value="Genomic_DNA"/>
</dbReference>
<dbReference type="GO" id="GO:0071555">
    <property type="term" value="P:cell wall organization"/>
    <property type="evidence" value="ECO:0007669"/>
    <property type="project" value="TreeGrafter"/>
</dbReference>
<dbReference type="PANTHER" id="PTHR21071:SF4">
    <property type="entry name" value="UDP-N-ACETYLENOLPYRUVOYLGLUCOSAMINE REDUCTASE"/>
    <property type="match status" value="1"/>
</dbReference>
<evidence type="ECO:0000259" key="1">
    <source>
        <dbReference type="PROSITE" id="PS51387"/>
    </source>
</evidence>
<dbReference type="InterPro" id="IPR016166">
    <property type="entry name" value="FAD-bd_PCMH"/>
</dbReference>
<dbReference type="SUPFAM" id="SSF56194">
    <property type="entry name" value="Uridine diphospho-N-Acetylenolpyruvylglucosamine reductase, MurB, C-terminal domain"/>
    <property type="match status" value="1"/>
</dbReference>
<dbReference type="InterPro" id="IPR003170">
    <property type="entry name" value="MurB"/>
</dbReference>
<dbReference type="GO" id="GO:0071949">
    <property type="term" value="F:FAD binding"/>
    <property type="evidence" value="ECO:0007669"/>
    <property type="project" value="InterPro"/>
</dbReference>
<gene>
    <name evidence="2" type="ORF">METZ01_LOCUS307235</name>
</gene>
<feature type="non-terminal residue" evidence="2">
    <location>
        <position position="274"/>
    </location>
</feature>
<dbReference type="Gene3D" id="3.30.43.10">
    <property type="entry name" value="Uridine Diphospho-n-acetylenolpyruvylglucosamine Reductase, domain 2"/>
    <property type="match status" value="1"/>
</dbReference>
<dbReference type="GO" id="GO:0008762">
    <property type="term" value="F:UDP-N-acetylmuramate dehydrogenase activity"/>
    <property type="evidence" value="ECO:0007669"/>
    <property type="project" value="InterPro"/>
</dbReference>
<evidence type="ECO:0000313" key="2">
    <source>
        <dbReference type="EMBL" id="SVC54381.1"/>
    </source>
</evidence>
<dbReference type="InterPro" id="IPR016167">
    <property type="entry name" value="FAD-bd_PCMH_sub1"/>
</dbReference>
<dbReference type="InterPro" id="IPR036635">
    <property type="entry name" value="MurB_C_sf"/>
</dbReference>
<accession>A0A382N4A9</accession>
<dbReference type="GO" id="GO:0005829">
    <property type="term" value="C:cytosol"/>
    <property type="evidence" value="ECO:0007669"/>
    <property type="project" value="TreeGrafter"/>
</dbReference>
<dbReference type="InterPro" id="IPR016169">
    <property type="entry name" value="FAD-bd_PCMH_sub2"/>
</dbReference>
<reference evidence="2" key="1">
    <citation type="submission" date="2018-05" db="EMBL/GenBank/DDBJ databases">
        <authorList>
            <person name="Lanie J.A."/>
            <person name="Ng W.-L."/>
            <person name="Kazmierczak K.M."/>
            <person name="Andrzejewski T.M."/>
            <person name="Davidsen T.M."/>
            <person name="Wayne K.J."/>
            <person name="Tettelin H."/>
            <person name="Glass J.I."/>
            <person name="Rusch D."/>
            <person name="Podicherti R."/>
            <person name="Tsui H.-C.T."/>
            <person name="Winkler M.E."/>
        </authorList>
    </citation>
    <scope>NUCLEOTIDE SEQUENCE</scope>
</reference>
<protein>
    <recommendedName>
        <fullName evidence="1">FAD-binding PCMH-type domain-containing protein</fullName>
    </recommendedName>
</protein>
<dbReference type="Gene3D" id="3.30.465.10">
    <property type="match status" value="1"/>
</dbReference>
<sequence length="274" mass="30338">MESELIKTEFDLTSFNTLALPSRAQYFCKAIDQETLMQALLFAKHRGLAISIVASGSNVVLPEKISGMVINPNMQGIVRKGNRLRVAAGVLWDHLVRESIYTFGLFGLENLSGIPGTVGAAPIQNIGAYGIEFADRFKALSAIDLRTHEQHRFDTDACQFGYRSSIFKKALSDQFIITEVELALVSQPVPCLDYVELEQQVGTQKLQDYPRAVREAVLQLRQQKLPDPRHRPNVGSFFKNPVISASEYDALVSDLGSIPGHREGDSCKVSAAWL</sequence>
<dbReference type="Gene3D" id="3.90.78.10">
    <property type="entry name" value="UDP-N-acetylenolpyruvoylglucosamine reductase, C-terminal domain"/>
    <property type="match status" value="1"/>
</dbReference>
<name>A0A382N4A9_9ZZZZ</name>
<dbReference type="Pfam" id="PF01565">
    <property type="entry name" value="FAD_binding_4"/>
    <property type="match status" value="1"/>
</dbReference>
<organism evidence="2">
    <name type="scientific">marine metagenome</name>
    <dbReference type="NCBI Taxonomy" id="408172"/>
    <lineage>
        <taxon>unclassified sequences</taxon>
        <taxon>metagenomes</taxon>
        <taxon>ecological metagenomes</taxon>
    </lineage>
</organism>
<dbReference type="InterPro" id="IPR006094">
    <property type="entry name" value="Oxid_FAD_bind_N"/>
</dbReference>
<dbReference type="UniPathway" id="UPA00219"/>